<name>A0A1H9ID65_9SPIR</name>
<evidence type="ECO:0000313" key="3">
    <source>
        <dbReference type="Proteomes" id="UP000182360"/>
    </source>
</evidence>
<protein>
    <submittedName>
        <fullName evidence="2">Uncharacterized protein</fullName>
    </submittedName>
</protein>
<gene>
    <name evidence="2" type="ORF">SAMN04487977_10983</name>
</gene>
<feature type="transmembrane region" description="Helical" evidence="1">
    <location>
        <begin position="21"/>
        <end position="42"/>
    </location>
</feature>
<keyword evidence="3" id="KW-1185">Reference proteome</keyword>
<keyword evidence="1" id="KW-0812">Transmembrane</keyword>
<organism evidence="2 3">
    <name type="scientific">Treponema bryantii</name>
    <dbReference type="NCBI Taxonomy" id="163"/>
    <lineage>
        <taxon>Bacteria</taxon>
        <taxon>Pseudomonadati</taxon>
        <taxon>Spirochaetota</taxon>
        <taxon>Spirochaetia</taxon>
        <taxon>Spirochaetales</taxon>
        <taxon>Treponemataceae</taxon>
        <taxon>Treponema</taxon>
    </lineage>
</organism>
<keyword evidence="1" id="KW-0472">Membrane</keyword>
<accession>A0A1H9ID65</accession>
<dbReference type="AlphaFoldDB" id="A0A1H9ID65"/>
<keyword evidence="1" id="KW-1133">Transmembrane helix</keyword>
<evidence type="ECO:0000313" key="2">
    <source>
        <dbReference type="EMBL" id="SEQ72520.1"/>
    </source>
</evidence>
<dbReference type="Proteomes" id="UP000182360">
    <property type="component" value="Unassembled WGS sequence"/>
</dbReference>
<sequence>MTMIIKYANIISIEFIIREFLLKKVFNSVILIFSFLIPLLTISCSNTQESKLVYTENNTIKQNVKEKEQNITWTMELEGERLTKKINRGSMQLGSDVPYTKDLYKISKTYQRPVYPSIEDFGSLDTRDLRVSVKEKVNTFCTAFASEGHIGADSYFSKKYIFNYVFFLKDFEEGWIKYFGKLKTNKSSPFKRWLFGEPFNGPDFIQIPVRFYADCGTIDMTMFLNSSGNNEFYQITIDRWQKYDGTRQTDRN</sequence>
<proteinExistence type="predicted"/>
<dbReference type="EMBL" id="FOFU01000009">
    <property type="protein sequence ID" value="SEQ72520.1"/>
    <property type="molecule type" value="Genomic_DNA"/>
</dbReference>
<reference evidence="2 3" key="1">
    <citation type="submission" date="2016-10" db="EMBL/GenBank/DDBJ databases">
        <authorList>
            <person name="de Groot N.N."/>
        </authorList>
    </citation>
    <scope>NUCLEOTIDE SEQUENCE [LARGE SCALE GENOMIC DNA]</scope>
    <source>
        <strain evidence="2 3">B25</strain>
    </source>
</reference>
<evidence type="ECO:0000256" key="1">
    <source>
        <dbReference type="SAM" id="Phobius"/>
    </source>
</evidence>